<gene>
    <name evidence="2" type="ORF">ACFSCX_06090</name>
</gene>
<name>A0ABW4LMJ5_9BACI</name>
<proteinExistence type="predicted"/>
<keyword evidence="3" id="KW-1185">Reference proteome</keyword>
<keyword evidence="1" id="KW-0051">Antiviral defense</keyword>
<accession>A0ABW4LMJ5</accession>
<evidence type="ECO:0000256" key="1">
    <source>
        <dbReference type="ARBA" id="ARBA00023118"/>
    </source>
</evidence>
<organism evidence="2 3">
    <name type="scientific">Bacillus salitolerans</name>
    <dbReference type="NCBI Taxonomy" id="1437434"/>
    <lineage>
        <taxon>Bacteria</taxon>
        <taxon>Bacillati</taxon>
        <taxon>Bacillota</taxon>
        <taxon>Bacilli</taxon>
        <taxon>Bacillales</taxon>
        <taxon>Bacillaceae</taxon>
        <taxon>Bacillus</taxon>
    </lineage>
</organism>
<dbReference type="Pfam" id="PF18144">
    <property type="entry name" value="SMODS"/>
    <property type="match status" value="1"/>
</dbReference>
<dbReference type="Gene3D" id="3.30.460.10">
    <property type="entry name" value="Beta Polymerase, domain 2"/>
    <property type="match status" value="1"/>
</dbReference>
<dbReference type="SUPFAM" id="SSF81301">
    <property type="entry name" value="Nucleotidyltransferase"/>
    <property type="match status" value="1"/>
</dbReference>
<dbReference type="RefSeq" id="WP_377927277.1">
    <property type="nucleotide sequence ID" value="NZ_JBHUEM010000005.1"/>
</dbReference>
<dbReference type="EMBL" id="JBHUEM010000005">
    <property type="protein sequence ID" value="MFD1736131.1"/>
    <property type="molecule type" value="Genomic_DNA"/>
</dbReference>
<evidence type="ECO:0000313" key="2">
    <source>
        <dbReference type="EMBL" id="MFD1736131.1"/>
    </source>
</evidence>
<dbReference type="CDD" id="cd05400">
    <property type="entry name" value="NT_2-5OAS_ClassI-CCAase"/>
    <property type="match status" value="1"/>
</dbReference>
<protein>
    <submittedName>
        <fullName evidence="2">Nucleotidyltransferase</fullName>
    </submittedName>
</protein>
<dbReference type="Proteomes" id="UP001597214">
    <property type="component" value="Unassembled WGS sequence"/>
</dbReference>
<sequence length="292" mass="33872">MSVRDDFSSFCSNLRMSSDTVSKIQYRYKQITKRINNDYWGSSSETSHSLYVGSYGRGTEIWTSDIDIIVQLPFEVYKKYDNYSSNGQSALLQEVKTVLKKTYSTSHLKGDGQVIGINFTDGINFEIVPAFINNDNSYTYGDTNNGGTWKTTDPRKEISAMDSRNNTTNKNLKRLCRMARAWKSKCDVPMSGILIDTLAYKFINEWIYKEKSYLYYDYMSRDFFEFLKNIDKTKLYWLAPGSSRYVWKDGNFQSKASTAYNLSLEAIEHESHGRPISSRQKWREIYGSKFPS</sequence>
<comment type="caution">
    <text evidence="2">The sequence shown here is derived from an EMBL/GenBank/DDBJ whole genome shotgun (WGS) entry which is preliminary data.</text>
</comment>
<reference evidence="3" key="1">
    <citation type="journal article" date="2019" name="Int. J. Syst. Evol. Microbiol.">
        <title>The Global Catalogue of Microorganisms (GCM) 10K type strain sequencing project: providing services to taxonomists for standard genome sequencing and annotation.</title>
        <authorList>
            <consortium name="The Broad Institute Genomics Platform"/>
            <consortium name="The Broad Institute Genome Sequencing Center for Infectious Disease"/>
            <person name="Wu L."/>
            <person name="Ma J."/>
        </authorList>
    </citation>
    <scope>NUCLEOTIDE SEQUENCE [LARGE SCALE GENOMIC DNA]</scope>
    <source>
        <strain evidence="3">CCUG 49339</strain>
    </source>
</reference>
<evidence type="ECO:0000313" key="3">
    <source>
        <dbReference type="Proteomes" id="UP001597214"/>
    </source>
</evidence>
<dbReference type="InterPro" id="IPR006116">
    <property type="entry name" value="NT_2-5OAS_ClassI-CCAase"/>
</dbReference>
<dbReference type="InterPro" id="IPR043519">
    <property type="entry name" value="NT_sf"/>
</dbReference>